<sequence length="411" mass="44172">MAGATVLSLALTGCGGSGGDSTTTVSVLAADYGERTAIPISEYWDDLTERFSEEHEDITVEVELVPWEELDATLAQRVEAGEPPDISQAGSYVQYVADDKLYRANEMISIPVISDFLASLAHAGEVQYEQYAIPFIGSTPRLFYNEVLFEQAGIDGPPKSWDELLSAARALDAIGVETPYALQFGADSIHEEAMAWMLAAGGGYTDTMGAYTIDQEANVEALTWLQENLVGEGLVGPQPALDRGAAYRGFFTGEVGMMLGHPAVLGAIAAAGVPAKNADFPAKDGGAATPTGHNDWLIGFRDSGRAKEMGAFLNFLFRQENVAVGTGDYGSVPATFSGAEALLSNEKYRALWPFVAQMPRAQLQPMSRQSWQQVRAEIREELGAAITADGDPEAVLRTLQMRADEASRDKR</sequence>
<dbReference type="Pfam" id="PF01547">
    <property type="entry name" value="SBP_bac_1"/>
    <property type="match status" value="1"/>
</dbReference>
<protein>
    <submittedName>
        <fullName evidence="1">Extracellular solute-binding protein</fullName>
    </submittedName>
</protein>
<organism evidence="1 2">
    <name type="scientific">Streptomyces sodiiphilus</name>
    <dbReference type="NCBI Taxonomy" id="226217"/>
    <lineage>
        <taxon>Bacteria</taxon>
        <taxon>Bacillati</taxon>
        <taxon>Actinomycetota</taxon>
        <taxon>Actinomycetes</taxon>
        <taxon>Kitasatosporales</taxon>
        <taxon>Streptomycetaceae</taxon>
        <taxon>Streptomyces</taxon>
    </lineage>
</organism>
<accession>A0ABN2NV31</accession>
<dbReference type="SUPFAM" id="SSF53850">
    <property type="entry name" value="Periplasmic binding protein-like II"/>
    <property type="match status" value="1"/>
</dbReference>
<keyword evidence="2" id="KW-1185">Reference proteome</keyword>
<proteinExistence type="predicted"/>
<evidence type="ECO:0000313" key="2">
    <source>
        <dbReference type="Proteomes" id="UP001501303"/>
    </source>
</evidence>
<comment type="caution">
    <text evidence="1">The sequence shown here is derived from an EMBL/GenBank/DDBJ whole genome shotgun (WGS) entry which is preliminary data.</text>
</comment>
<dbReference type="Proteomes" id="UP001501303">
    <property type="component" value="Unassembled WGS sequence"/>
</dbReference>
<reference evidence="1 2" key="1">
    <citation type="journal article" date="2019" name="Int. J. Syst. Evol. Microbiol.">
        <title>The Global Catalogue of Microorganisms (GCM) 10K type strain sequencing project: providing services to taxonomists for standard genome sequencing and annotation.</title>
        <authorList>
            <consortium name="The Broad Institute Genomics Platform"/>
            <consortium name="The Broad Institute Genome Sequencing Center for Infectious Disease"/>
            <person name="Wu L."/>
            <person name="Ma J."/>
        </authorList>
    </citation>
    <scope>NUCLEOTIDE SEQUENCE [LARGE SCALE GENOMIC DNA]</scope>
    <source>
        <strain evidence="1 2">JCM 13581</strain>
    </source>
</reference>
<evidence type="ECO:0000313" key="1">
    <source>
        <dbReference type="EMBL" id="GAA1903751.1"/>
    </source>
</evidence>
<name>A0ABN2NV31_9ACTN</name>
<dbReference type="PANTHER" id="PTHR43649:SF30">
    <property type="entry name" value="ABC TRANSPORTER SUBSTRATE-BINDING PROTEIN"/>
    <property type="match status" value="1"/>
</dbReference>
<dbReference type="InterPro" id="IPR006059">
    <property type="entry name" value="SBP"/>
</dbReference>
<dbReference type="Gene3D" id="3.40.190.10">
    <property type="entry name" value="Periplasmic binding protein-like II"/>
    <property type="match status" value="1"/>
</dbReference>
<dbReference type="RefSeq" id="WP_344259466.1">
    <property type="nucleotide sequence ID" value="NZ_BAAAMJ010000010.1"/>
</dbReference>
<gene>
    <name evidence="1" type="ORF">GCM10009716_12140</name>
</gene>
<dbReference type="EMBL" id="BAAAMJ010000010">
    <property type="protein sequence ID" value="GAA1903751.1"/>
    <property type="molecule type" value="Genomic_DNA"/>
</dbReference>
<dbReference type="InterPro" id="IPR050490">
    <property type="entry name" value="Bact_solute-bd_prot1"/>
</dbReference>
<dbReference type="PANTHER" id="PTHR43649">
    <property type="entry name" value="ARABINOSE-BINDING PROTEIN-RELATED"/>
    <property type="match status" value="1"/>
</dbReference>